<evidence type="ECO:0000313" key="16">
    <source>
        <dbReference type="EMBL" id="KAK0060906.1"/>
    </source>
</evidence>
<keyword evidence="5 15" id="KW-0472">Membrane</keyword>
<feature type="transmembrane region" description="Helical" evidence="15">
    <location>
        <begin position="277"/>
        <end position="298"/>
    </location>
</feature>
<evidence type="ECO:0000256" key="8">
    <source>
        <dbReference type="ARBA" id="ARBA00035895"/>
    </source>
</evidence>
<dbReference type="AlphaFoldDB" id="A0AAD8FEX1"/>
<evidence type="ECO:0000313" key="17">
    <source>
        <dbReference type="Proteomes" id="UP001233172"/>
    </source>
</evidence>
<dbReference type="Proteomes" id="UP001233172">
    <property type="component" value="Unassembled WGS sequence"/>
</dbReference>
<evidence type="ECO:0000256" key="1">
    <source>
        <dbReference type="ARBA" id="ARBA00004141"/>
    </source>
</evidence>
<evidence type="ECO:0000256" key="5">
    <source>
        <dbReference type="ARBA" id="ARBA00023136"/>
    </source>
</evidence>
<sequence>MLSVVFTKLLPAIFIGYISYSVYTMYTLFVPPVCTQKHLCIKPYLSKSPKLGLQISTSLSTNPRSTMTTVWKNEEFSIDQNIEKSFNVSIPKSTRNNGTLYVHAFLYLRGQSPETSFISHDVSEITTFSIPQDSFVNLLRSNSKENSTNTKFKSSLKSEKPYVHWRPKLILNILDETVELDRTKIPGEMFHRFRLTQDGKFYYPSVFINEFGYRIQDLLLIEKDSSFQPLTIFYYPLSFGKMRLLINIGHSFTKLRELGFTEKDTDEIKSIFMDNHLYILLLTFTIAAFHILFDFLAFKNDVMYWREKKNMVGLSTRAVIWRCVSTAIIFLYLMNENTSLLVLIPTGVGMLIELWKVSKALKVKIQFNGLIPSFIFDDTNEKEKETESFDSQAMKYLSYVLYPLCIGGAIYSLLYVQHRNWYSWSITSLVNGVYAFGFLFMLPQLFVNYKLKSVAHLPWKAFMYKAFNTFIDDVFAFIITMPTAHRLACFRDDLVFVLYLYQRWLYPVDKSRTNEYGMSFTTEETNEKKKTQ</sequence>
<gene>
    <name evidence="16" type="ORF">Bpfe_009775</name>
</gene>
<comment type="function">
    <text evidence="13">Scramblase that mediates the translocation of glucosaminylphosphatidylinositol (alpha-D-GlcN-(1-6)-(1,2-diacyl-sn-glycero-3-phospho)-1D-myo-inositol, GlcN-PI) across the endoplasmic reticulum (ER) membrane, from the cytosolic leaflet to the luminal leaflet of the ER membrane, where it participates in the biosynthesis of glycosylphosphatidylinositol (GPI). GPI is a lipid glycoconjugate involved in post-translational modification of proteins. Can also translocate 1,2-diacyl-sn-glycero-3-phospho-(1D-myo-inositol) (phosphatidylinositol or PI), as well as several other phospholipids (1,2-diacyl-sn-glycero-3-phosphocholine, 1,2-diacyl-sn-glycero-3-phosphoethanolamine), and N-acetylglucosaminylphosphatidylinositol (GlcNAc-PI) in vitro.</text>
</comment>
<dbReference type="PANTHER" id="PTHR21347">
    <property type="entry name" value="CLEFT LIP AND PALATE ASSOCIATED TRANSMEMBRANE PROTEIN-RELATED"/>
    <property type="match status" value="1"/>
</dbReference>
<comment type="subcellular location">
    <subcellularLocation>
        <location evidence="1">Membrane</location>
        <topology evidence="1">Multi-pass membrane protein</topology>
    </subcellularLocation>
</comment>
<feature type="transmembrane region" description="Helical" evidence="15">
    <location>
        <begin position="9"/>
        <end position="29"/>
    </location>
</feature>
<evidence type="ECO:0000256" key="15">
    <source>
        <dbReference type="SAM" id="Phobius"/>
    </source>
</evidence>
<keyword evidence="17" id="KW-1185">Reference proteome</keyword>
<reference evidence="16" key="1">
    <citation type="journal article" date="2023" name="PLoS Negl. Trop. Dis.">
        <title>A genome sequence for Biomphalaria pfeifferi, the major vector snail for the human-infecting parasite Schistosoma mansoni.</title>
        <authorList>
            <person name="Bu L."/>
            <person name="Lu L."/>
            <person name="Laidemitt M.R."/>
            <person name="Zhang S.M."/>
            <person name="Mutuku M."/>
            <person name="Mkoji G."/>
            <person name="Steinauer M."/>
            <person name="Loker E.S."/>
        </authorList>
    </citation>
    <scope>NUCLEOTIDE SEQUENCE</scope>
    <source>
        <strain evidence="16">KasaAsao</strain>
    </source>
</reference>
<dbReference type="InterPro" id="IPR008429">
    <property type="entry name" value="CLPTM1"/>
</dbReference>
<evidence type="ECO:0000256" key="11">
    <source>
        <dbReference type="ARBA" id="ARBA00042320"/>
    </source>
</evidence>
<evidence type="ECO:0000256" key="7">
    <source>
        <dbReference type="ARBA" id="ARBA00024631"/>
    </source>
</evidence>
<evidence type="ECO:0000256" key="14">
    <source>
        <dbReference type="ARBA" id="ARBA00093208"/>
    </source>
</evidence>
<feature type="transmembrane region" description="Helical" evidence="15">
    <location>
        <begin position="421"/>
        <end position="442"/>
    </location>
</feature>
<evidence type="ECO:0000256" key="12">
    <source>
        <dbReference type="ARBA" id="ARBA00043155"/>
    </source>
</evidence>
<evidence type="ECO:0000256" key="4">
    <source>
        <dbReference type="ARBA" id="ARBA00022989"/>
    </source>
</evidence>
<comment type="catalytic activity">
    <reaction evidence="7">
        <text>a 1,2-diacyl-sn-glycero-3-phosphocholine(in) = a 1,2-diacyl-sn-glycero-3-phosphocholine(out)</text>
        <dbReference type="Rhea" id="RHEA:38571"/>
        <dbReference type="ChEBI" id="CHEBI:57643"/>
    </reaction>
</comment>
<evidence type="ECO:0000256" key="10">
    <source>
        <dbReference type="ARBA" id="ARBA00040905"/>
    </source>
</evidence>
<dbReference type="PANTHER" id="PTHR21347:SF0">
    <property type="entry name" value="LIPID SCRAMBLASE CLPTM1L"/>
    <property type="match status" value="1"/>
</dbReference>
<dbReference type="GO" id="GO:0016020">
    <property type="term" value="C:membrane"/>
    <property type="evidence" value="ECO:0007669"/>
    <property type="project" value="UniProtKB-SubCell"/>
</dbReference>
<dbReference type="GO" id="GO:0012505">
    <property type="term" value="C:endomembrane system"/>
    <property type="evidence" value="ECO:0007669"/>
    <property type="project" value="TreeGrafter"/>
</dbReference>
<dbReference type="Pfam" id="PF05602">
    <property type="entry name" value="CLPTM1"/>
    <property type="match status" value="1"/>
</dbReference>
<accession>A0AAD8FEX1</accession>
<feature type="transmembrane region" description="Helical" evidence="15">
    <location>
        <begin position="396"/>
        <end position="415"/>
    </location>
</feature>
<evidence type="ECO:0000256" key="9">
    <source>
        <dbReference type="ARBA" id="ARBA00036810"/>
    </source>
</evidence>
<comment type="catalytic activity">
    <reaction evidence="8">
        <text>a 1,2-diacyl-sn-glycero-3-phospho-(1D-myo-inositol)(in) = a 1,2-diacyl-sn-glycero-3-phospho-(1D-myo-inositol)(out)</text>
        <dbReference type="Rhea" id="RHEA:38691"/>
        <dbReference type="ChEBI" id="CHEBI:57880"/>
    </reaction>
</comment>
<name>A0AAD8FEX1_BIOPF</name>
<evidence type="ECO:0000256" key="3">
    <source>
        <dbReference type="ARBA" id="ARBA00022692"/>
    </source>
</evidence>
<dbReference type="EMBL" id="JASAOG010000033">
    <property type="protein sequence ID" value="KAK0060906.1"/>
    <property type="molecule type" value="Genomic_DNA"/>
</dbReference>
<feature type="transmembrane region" description="Helical" evidence="15">
    <location>
        <begin position="319"/>
        <end position="334"/>
    </location>
</feature>
<protein>
    <recommendedName>
        <fullName evidence="10">Lipid scramblase CLPTM1L</fullName>
    </recommendedName>
    <alternativeName>
        <fullName evidence="12">Cisplatin resistance-related protein 9</fullName>
    </alternativeName>
    <alternativeName>
        <fullName evidence="11">Cleft lip and palate transmembrane protein 1-like protein</fullName>
    </alternativeName>
</protein>
<reference evidence="16" key="2">
    <citation type="submission" date="2023-04" db="EMBL/GenBank/DDBJ databases">
        <authorList>
            <person name="Bu L."/>
            <person name="Lu L."/>
            <person name="Laidemitt M.R."/>
            <person name="Zhang S.M."/>
            <person name="Mutuku M."/>
            <person name="Mkoji G."/>
            <person name="Steinauer M."/>
            <person name="Loker E.S."/>
        </authorList>
    </citation>
    <scope>NUCLEOTIDE SEQUENCE</scope>
    <source>
        <strain evidence="16">KasaAsao</strain>
        <tissue evidence="16">Whole Snail</tissue>
    </source>
</reference>
<comment type="caution">
    <text evidence="16">The sequence shown here is derived from an EMBL/GenBank/DDBJ whole genome shotgun (WGS) entry which is preliminary data.</text>
</comment>
<comment type="catalytic activity">
    <reaction evidence="9">
        <text>6-(alpha-D-glucosaminyl)-(1-octadecanoyl,2-(9Z)-octadecenoyl-sn-glycero-3-phospho)-1D-myo-inositol(in) = 6-(alpha-D-glucosaminyl)-(1-octadecanoyl,2-(9Z)-octadecenoyl-sn-glycero-3-phospho)-1D-myo-inositol(out)</text>
        <dbReference type="Rhea" id="RHEA:71495"/>
        <dbReference type="ChEBI" id="CHEBI:190691"/>
    </reaction>
</comment>
<comment type="similarity">
    <text evidence="2">Belongs to the CLPTM1 family.</text>
</comment>
<evidence type="ECO:0000256" key="13">
    <source>
        <dbReference type="ARBA" id="ARBA00045827"/>
    </source>
</evidence>
<comment type="catalytic activity">
    <reaction evidence="14">
        <text>a 6-(alpha-D-glucosaminyl)-1-(1,2-diacyl-sn-glycero-3-phospho)-1D-myo-inositol(in) = a 6-(alpha-D-glucosaminyl)-1-(1,2-diacyl-sn-glycero-3-phospho)-1D-myo-inositol(out)</text>
        <dbReference type="Rhea" id="RHEA:71491"/>
        <dbReference type="ChEBI" id="CHEBI:57997"/>
    </reaction>
</comment>
<keyword evidence="3 15" id="KW-0812">Transmembrane</keyword>
<keyword evidence="4 15" id="KW-1133">Transmembrane helix</keyword>
<proteinExistence type="inferred from homology"/>
<comment type="catalytic activity">
    <reaction evidence="6">
        <text>a 1,2-diacyl-sn-glycero-3-phosphoethanolamine(in) = a 1,2-diacyl-sn-glycero-3-phosphoethanolamine(out)</text>
        <dbReference type="Rhea" id="RHEA:38895"/>
        <dbReference type="ChEBI" id="CHEBI:64612"/>
    </reaction>
</comment>
<organism evidence="16 17">
    <name type="scientific">Biomphalaria pfeifferi</name>
    <name type="common">Bloodfluke planorb</name>
    <name type="synonym">Freshwater snail</name>
    <dbReference type="NCBI Taxonomy" id="112525"/>
    <lineage>
        <taxon>Eukaryota</taxon>
        <taxon>Metazoa</taxon>
        <taxon>Spiralia</taxon>
        <taxon>Lophotrochozoa</taxon>
        <taxon>Mollusca</taxon>
        <taxon>Gastropoda</taxon>
        <taxon>Heterobranchia</taxon>
        <taxon>Euthyneura</taxon>
        <taxon>Panpulmonata</taxon>
        <taxon>Hygrophila</taxon>
        <taxon>Lymnaeoidea</taxon>
        <taxon>Planorbidae</taxon>
        <taxon>Biomphalaria</taxon>
    </lineage>
</organism>
<evidence type="ECO:0000256" key="2">
    <source>
        <dbReference type="ARBA" id="ARBA00009310"/>
    </source>
</evidence>
<evidence type="ECO:0000256" key="6">
    <source>
        <dbReference type="ARBA" id="ARBA00024615"/>
    </source>
</evidence>
<feature type="transmembrane region" description="Helical" evidence="15">
    <location>
        <begin position="340"/>
        <end position="357"/>
    </location>
</feature>